<evidence type="ECO:0000256" key="1">
    <source>
        <dbReference type="ARBA" id="ARBA00006484"/>
    </source>
</evidence>
<evidence type="ECO:0000313" key="3">
    <source>
        <dbReference type="EMBL" id="KAK0650256.1"/>
    </source>
</evidence>
<dbReference type="PANTHER" id="PTHR24320:SF33">
    <property type="entry name" value="OXIDOREDUCTASE BLI-4, MITOCHONDRIAL-RELATED"/>
    <property type="match status" value="1"/>
</dbReference>
<dbReference type="InterPro" id="IPR036291">
    <property type="entry name" value="NAD(P)-bd_dom_sf"/>
</dbReference>
<dbReference type="PRINTS" id="PR00081">
    <property type="entry name" value="GDHRDH"/>
</dbReference>
<evidence type="ECO:0000313" key="4">
    <source>
        <dbReference type="Proteomes" id="UP001175001"/>
    </source>
</evidence>
<dbReference type="Pfam" id="PF00106">
    <property type="entry name" value="adh_short"/>
    <property type="match status" value="1"/>
</dbReference>
<dbReference type="Gene3D" id="3.40.50.720">
    <property type="entry name" value="NAD(P)-binding Rossmann-like Domain"/>
    <property type="match status" value="1"/>
</dbReference>
<name>A0AA40CSV3_9PEZI</name>
<proteinExistence type="inferred from homology"/>
<protein>
    <submittedName>
        <fullName evidence="3">Oxidoreductase bli-4</fullName>
    </submittedName>
</protein>
<dbReference type="AlphaFoldDB" id="A0AA40CSV3"/>
<keyword evidence="4" id="KW-1185">Reference proteome</keyword>
<dbReference type="Proteomes" id="UP001175001">
    <property type="component" value="Unassembled WGS sequence"/>
</dbReference>
<dbReference type="EMBL" id="JAUJDW010000038">
    <property type="protein sequence ID" value="KAK0650256.1"/>
    <property type="molecule type" value="Genomic_DNA"/>
</dbReference>
<reference evidence="3" key="1">
    <citation type="submission" date="2023-06" db="EMBL/GenBank/DDBJ databases">
        <title>Multi-omics analyses reveal the molecular pathogenesis toolkit of Lasiodiplodia hormozganensis, a cross-kingdom pathogen.</title>
        <authorList>
            <person name="Felix C."/>
            <person name="Meneses R."/>
            <person name="Goncalves M.F.M."/>
            <person name="Tilleman L."/>
            <person name="Duarte A.S."/>
            <person name="Jorrin-Novo J.V."/>
            <person name="Van De Peer Y."/>
            <person name="Deforce D."/>
            <person name="Van Nieuwerburgh F."/>
            <person name="Esteves A.C."/>
            <person name="Alves A."/>
        </authorList>
    </citation>
    <scope>NUCLEOTIDE SEQUENCE</scope>
    <source>
        <strain evidence="3">CBS 339.90</strain>
    </source>
</reference>
<gene>
    <name evidence="3" type="primary">bli-4_1</name>
    <name evidence="3" type="ORF">DIS24_g7046</name>
</gene>
<comment type="caution">
    <text evidence="3">The sequence shown here is derived from an EMBL/GenBank/DDBJ whole genome shotgun (WGS) entry which is preliminary data.</text>
</comment>
<dbReference type="SUPFAM" id="SSF51735">
    <property type="entry name" value="NAD(P)-binding Rossmann-fold domains"/>
    <property type="match status" value="1"/>
</dbReference>
<comment type="similarity">
    <text evidence="1">Belongs to the short-chain dehydrogenases/reductases (SDR) family.</text>
</comment>
<dbReference type="GO" id="GO:0016491">
    <property type="term" value="F:oxidoreductase activity"/>
    <property type="evidence" value="ECO:0007669"/>
    <property type="project" value="UniProtKB-KW"/>
</dbReference>
<dbReference type="PANTHER" id="PTHR24320">
    <property type="entry name" value="RETINOL DEHYDROGENASE"/>
    <property type="match status" value="1"/>
</dbReference>
<evidence type="ECO:0000256" key="2">
    <source>
        <dbReference type="ARBA" id="ARBA00023002"/>
    </source>
</evidence>
<dbReference type="InterPro" id="IPR002347">
    <property type="entry name" value="SDR_fam"/>
</dbReference>
<sequence length="344" mass="37053">MNTLCTTIAENMGGPAHILAPADSQFTLSSVPDLTGKVAVVTGGSEGIGYGCTHTLLSHNISKLFIISQSADIVAHALAAIRDELGQEAADRVEWIPCDLSDWDAAADTATQIAARTDRLDILICNAARGIMTAQRAPHNGVDLHMAVNHMGHSVITSHLLPLLKRTAAEGRFVRVVHLASNAHEMAPKDTSFSSPAELNTDYGPSAQYGRSKLAAILYARYLAQHLRREHPNVLVNAAHPGVVDTRQTTEHIHEAYPLGGYGVSVAAHPFKKSAMQGAVSTMYAATATEKSGEYVCPPAIVEPGSEMSRDKELGERLMRLTRELVAERTRKASVEQGCPFRDY</sequence>
<keyword evidence="2" id="KW-0560">Oxidoreductase</keyword>
<accession>A0AA40CSV3</accession>
<organism evidence="3 4">
    <name type="scientific">Lasiodiplodia hormozganensis</name>
    <dbReference type="NCBI Taxonomy" id="869390"/>
    <lineage>
        <taxon>Eukaryota</taxon>
        <taxon>Fungi</taxon>
        <taxon>Dikarya</taxon>
        <taxon>Ascomycota</taxon>
        <taxon>Pezizomycotina</taxon>
        <taxon>Dothideomycetes</taxon>
        <taxon>Dothideomycetes incertae sedis</taxon>
        <taxon>Botryosphaeriales</taxon>
        <taxon>Botryosphaeriaceae</taxon>
        <taxon>Lasiodiplodia</taxon>
    </lineage>
</organism>